<accession>A0ACC2P1Y9</accession>
<comment type="caution">
    <text evidence="1">The sequence shown here is derived from an EMBL/GenBank/DDBJ whole genome shotgun (WGS) entry which is preliminary data.</text>
</comment>
<dbReference type="EMBL" id="CM056742">
    <property type="protein sequence ID" value="KAJ8677086.1"/>
    <property type="molecule type" value="Genomic_DNA"/>
</dbReference>
<protein>
    <submittedName>
        <fullName evidence="1">Uncharacterized protein</fullName>
    </submittedName>
</protein>
<gene>
    <name evidence="1" type="ORF">QAD02_012873</name>
</gene>
<organism evidence="1 2">
    <name type="scientific">Eretmocerus hayati</name>
    <dbReference type="NCBI Taxonomy" id="131215"/>
    <lineage>
        <taxon>Eukaryota</taxon>
        <taxon>Metazoa</taxon>
        <taxon>Ecdysozoa</taxon>
        <taxon>Arthropoda</taxon>
        <taxon>Hexapoda</taxon>
        <taxon>Insecta</taxon>
        <taxon>Pterygota</taxon>
        <taxon>Neoptera</taxon>
        <taxon>Endopterygota</taxon>
        <taxon>Hymenoptera</taxon>
        <taxon>Apocrita</taxon>
        <taxon>Proctotrupomorpha</taxon>
        <taxon>Chalcidoidea</taxon>
        <taxon>Aphelinidae</taxon>
        <taxon>Aphelininae</taxon>
        <taxon>Eretmocerus</taxon>
    </lineage>
</organism>
<name>A0ACC2P1Y9_9HYME</name>
<keyword evidence="2" id="KW-1185">Reference proteome</keyword>
<evidence type="ECO:0000313" key="1">
    <source>
        <dbReference type="EMBL" id="KAJ8677086.1"/>
    </source>
</evidence>
<reference evidence="1" key="1">
    <citation type="submission" date="2023-04" db="EMBL/GenBank/DDBJ databases">
        <title>A chromosome-level genome assembly of the parasitoid wasp Eretmocerus hayati.</title>
        <authorList>
            <person name="Zhong Y."/>
            <person name="Liu S."/>
            <person name="Liu Y."/>
        </authorList>
    </citation>
    <scope>NUCLEOTIDE SEQUENCE</scope>
    <source>
        <strain evidence="1">ZJU_SS_LIU_2023</strain>
    </source>
</reference>
<proteinExistence type="predicted"/>
<dbReference type="Proteomes" id="UP001239111">
    <property type="component" value="Chromosome 2"/>
</dbReference>
<evidence type="ECO:0000313" key="2">
    <source>
        <dbReference type="Proteomes" id="UP001239111"/>
    </source>
</evidence>
<sequence length="327" mass="35922">MPLDQPGRSHARSPLAEMTKMTLEIFGIDPAKDELFKQSRRMNKIIDAETAGRNKNLRPLDLSVKTTAAASEAIKLQEGGGLPRAQIILSSLLATPIAVQPPHGNQQRATAEQVRSRIATLPTHSKRCQPGRIVGMHSVGFSSANQPPGRPVDARLDGASPGALPTHSEDGRSNRLTSARQMEANPGMPRSQSISAQWNCATGKFTWPFCAPAPVVFMGVRPWRKMTAPISIEQRRISEAVRAGEFTTEKCVTNDLINIRHRTGDIWIAPTKSAWCCDGCNQANRHAYNKWKDWTLHSVHQLGRQNILEELTTAMSCLKCGKAAIKL</sequence>